<name>A0ABT6Q106_9PROT</name>
<feature type="domain" description="Response regulatory" evidence="6">
    <location>
        <begin position="8"/>
        <end position="124"/>
    </location>
</feature>
<dbReference type="PANTHER" id="PTHR48111:SF40">
    <property type="entry name" value="PHOSPHATE REGULON TRANSCRIPTIONAL REGULATORY PROTEIN PHOB"/>
    <property type="match status" value="1"/>
</dbReference>
<evidence type="ECO:0000256" key="2">
    <source>
        <dbReference type="ARBA" id="ARBA00023012"/>
    </source>
</evidence>
<dbReference type="CDD" id="cd00383">
    <property type="entry name" value="trans_reg_C"/>
    <property type="match status" value="1"/>
</dbReference>
<proteinExistence type="predicted"/>
<dbReference type="PROSITE" id="PS51755">
    <property type="entry name" value="OMPR_PHOB"/>
    <property type="match status" value="1"/>
</dbReference>
<dbReference type="Gene3D" id="3.40.50.2300">
    <property type="match status" value="1"/>
</dbReference>
<dbReference type="PROSITE" id="PS50110">
    <property type="entry name" value="RESPONSE_REGULATORY"/>
    <property type="match status" value="1"/>
</dbReference>
<reference evidence="8" key="1">
    <citation type="submission" date="2023-05" db="EMBL/GenBank/DDBJ databases">
        <title>Whole genome sequence of Commensalibacter sp.</title>
        <authorList>
            <person name="Charoenyingcharoen P."/>
            <person name="Yukphan P."/>
        </authorList>
    </citation>
    <scope>NUCLEOTIDE SEQUENCE</scope>
    <source>
        <strain evidence="8">TBRC 16381</strain>
    </source>
</reference>
<dbReference type="Pfam" id="PF00072">
    <property type="entry name" value="Response_reg"/>
    <property type="match status" value="1"/>
</dbReference>
<dbReference type="EMBL" id="JASBAO010000001">
    <property type="protein sequence ID" value="MDI2090793.1"/>
    <property type="molecule type" value="Genomic_DNA"/>
</dbReference>
<organism evidence="8 9">
    <name type="scientific">Commensalibacter oyaizuii</name>
    <dbReference type="NCBI Taxonomy" id="3043873"/>
    <lineage>
        <taxon>Bacteria</taxon>
        <taxon>Pseudomonadati</taxon>
        <taxon>Pseudomonadota</taxon>
        <taxon>Alphaproteobacteria</taxon>
        <taxon>Acetobacterales</taxon>
        <taxon>Acetobacteraceae</taxon>
    </lineage>
</organism>
<gene>
    <name evidence="8" type="ORF">QJV27_05290</name>
</gene>
<protein>
    <submittedName>
        <fullName evidence="8">Winged helix-turn-helix domain-containing protein</fullName>
    </submittedName>
</protein>
<dbReference type="SUPFAM" id="SSF52172">
    <property type="entry name" value="CheY-like"/>
    <property type="match status" value="1"/>
</dbReference>
<dbReference type="SUPFAM" id="SSF46894">
    <property type="entry name" value="C-terminal effector domain of the bipartite response regulators"/>
    <property type="match status" value="1"/>
</dbReference>
<dbReference type="Gene3D" id="1.10.10.10">
    <property type="entry name" value="Winged helix-like DNA-binding domain superfamily/Winged helix DNA-binding domain"/>
    <property type="match status" value="1"/>
</dbReference>
<evidence type="ECO:0000256" key="4">
    <source>
        <dbReference type="PROSITE-ProRule" id="PRU00169"/>
    </source>
</evidence>
<feature type="domain" description="OmpR/PhoB-type" evidence="7">
    <location>
        <begin position="135"/>
        <end position="233"/>
    </location>
</feature>
<dbReference type="InterPro" id="IPR011006">
    <property type="entry name" value="CheY-like_superfamily"/>
</dbReference>
<dbReference type="SMART" id="SM00448">
    <property type="entry name" value="REC"/>
    <property type="match status" value="1"/>
</dbReference>
<feature type="modified residue" description="4-aspartylphosphate" evidence="4">
    <location>
        <position position="57"/>
    </location>
</feature>
<dbReference type="InterPro" id="IPR016032">
    <property type="entry name" value="Sig_transdc_resp-reg_C-effctor"/>
</dbReference>
<accession>A0ABT6Q106</accession>
<evidence type="ECO:0000259" key="6">
    <source>
        <dbReference type="PROSITE" id="PS50110"/>
    </source>
</evidence>
<sequence length="234" mass="26657">MVKDIAAHILIVEDDASIALLLQYNLEKKGYKVDVAGTYAEAHGRISQFSYSAIILDWNLPGGTGIDFCRYLRSKAEYSCVAVIMLTARAEEVDEISAFDVGVDDYITKPFSIDTLLLRLKAVLRRSKVPITSVKEELRFEDIVLNPAEYRVYRGTRLLNLGPTEYKLLEYFLRNPKRVFSREDLLNAIWGENLNVEIRTVDVHILRLRKELNAGGERDIIRTIRSAGYALDVQ</sequence>
<dbReference type="InterPro" id="IPR001789">
    <property type="entry name" value="Sig_transdc_resp-reg_receiver"/>
</dbReference>
<dbReference type="InterPro" id="IPR039420">
    <property type="entry name" value="WalR-like"/>
</dbReference>
<dbReference type="SMART" id="SM00862">
    <property type="entry name" value="Trans_reg_C"/>
    <property type="match status" value="1"/>
</dbReference>
<evidence type="ECO:0000313" key="8">
    <source>
        <dbReference type="EMBL" id="MDI2090793.1"/>
    </source>
</evidence>
<dbReference type="PANTHER" id="PTHR48111">
    <property type="entry name" value="REGULATOR OF RPOS"/>
    <property type="match status" value="1"/>
</dbReference>
<keyword evidence="2" id="KW-0902">Two-component regulatory system</keyword>
<keyword evidence="9" id="KW-1185">Reference proteome</keyword>
<evidence type="ECO:0000256" key="3">
    <source>
        <dbReference type="ARBA" id="ARBA00023125"/>
    </source>
</evidence>
<keyword evidence="3 5" id="KW-0238">DNA-binding</keyword>
<evidence type="ECO:0000259" key="7">
    <source>
        <dbReference type="PROSITE" id="PS51755"/>
    </source>
</evidence>
<evidence type="ECO:0000313" key="9">
    <source>
        <dbReference type="Proteomes" id="UP001431634"/>
    </source>
</evidence>
<feature type="DNA-binding region" description="OmpR/PhoB-type" evidence="5">
    <location>
        <begin position="135"/>
        <end position="233"/>
    </location>
</feature>
<dbReference type="Proteomes" id="UP001431634">
    <property type="component" value="Unassembled WGS sequence"/>
</dbReference>
<keyword evidence="1 4" id="KW-0597">Phosphoprotein</keyword>
<dbReference type="InterPro" id="IPR001867">
    <property type="entry name" value="OmpR/PhoB-type_DNA-bd"/>
</dbReference>
<dbReference type="Pfam" id="PF00486">
    <property type="entry name" value="Trans_reg_C"/>
    <property type="match status" value="1"/>
</dbReference>
<evidence type="ECO:0000256" key="1">
    <source>
        <dbReference type="ARBA" id="ARBA00022553"/>
    </source>
</evidence>
<dbReference type="InterPro" id="IPR036388">
    <property type="entry name" value="WH-like_DNA-bd_sf"/>
</dbReference>
<comment type="caution">
    <text evidence="8">The sequence shown here is derived from an EMBL/GenBank/DDBJ whole genome shotgun (WGS) entry which is preliminary data.</text>
</comment>
<evidence type="ECO:0000256" key="5">
    <source>
        <dbReference type="PROSITE-ProRule" id="PRU01091"/>
    </source>
</evidence>